<feature type="domain" description="Inosine/uridine-preferring nucleoside hydrolase" evidence="3">
    <location>
        <begin position="5"/>
        <end position="284"/>
    </location>
</feature>
<evidence type="ECO:0000259" key="3">
    <source>
        <dbReference type="Pfam" id="PF01156"/>
    </source>
</evidence>
<dbReference type="InterPro" id="IPR023186">
    <property type="entry name" value="IUNH"/>
</dbReference>
<keyword evidence="1 4" id="KW-0378">Hydrolase</keyword>
<keyword evidence="2" id="KW-0326">Glycosidase</keyword>
<proteinExistence type="predicted"/>
<organism evidence="4 5">
    <name type="scientific">Fodinicola feengrottensis</name>
    <dbReference type="NCBI Taxonomy" id="435914"/>
    <lineage>
        <taxon>Bacteria</taxon>
        <taxon>Bacillati</taxon>
        <taxon>Actinomycetota</taxon>
        <taxon>Actinomycetes</taxon>
        <taxon>Mycobacteriales</taxon>
        <taxon>Fodinicola</taxon>
    </lineage>
</organism>
<keyword evidence="5" id="KW-1185">Reference proteome</keyword>
<evidence type="ECO:0000313" key="5">
    <source>
        <dbReference type="Proteomes" id="UP001500618"/>
    </source>
</evidence>
<evidence type="ECO:0000256" key="1">
    <source>
        <dbReference type="ARBA" id="ARBA00022801"/>
    </source>
</evidence>
<accession>A0ABN2FZS5</accession>
<evidence type="ECO:0000256" key="2">
    <source>
        <dbReference type="ARBA" id="ARBA00023295"/>
    </source>
</evidence>
<name>A0ABN2FZS5_9ACTN</name>
<dbReference type="Pfam" id="PF01156">
    <property type="entry name" value="IU_nuc_hydro"/>
    <property type="match status" value="1"/>
</dbReference>
<gene>
    <name evidence="4" type="ORF">GCM10009765_10390</name>
</gene>
<evidence type="ECO:0000313" key="4">
    <source>
        <dbReference type="EMBL" id="GAA1662830.1"/>
    </source>
</evidence>
<dbReference type="InterPro" id="IPR036452">
    <property type="entry name" value="Ribo_hydro-like"/>
</dbReference>
<protein>
    <submittedName>
        <fullName evidence="4">Nucleoside hydrolase</fullName>
    </submittedName>
</protein>
<sequence length="299" mass="31585">MAQRLILDTDIGSDVDDALALGVILGSPEVELQAVTTVYGDTGVRARLASRLVKLAGRADSGPVIIPGETQTLSGRPVWWAGHEGKLFDDLDIEEVETGISAPDYLVQAVAEKPGEIDILAIAPLTNIALALRQDPGFAKNVRRIHMMGGDFAASGRRAEHNMKCDVTAAVEVFTSGIPITVVGLDITTTLQLDASAVAEIAASGPLGGALEREIGQWWAFHGHEWNNPHDPIAALTVISPSLFETRRADVMIAPEGDEAGGTWETPSDSGIVEVVSSMDRDEVARAIVRRIAVNGAGG</sequence>
<dbReference type="Proteomes" id="UP001500618">
    <property type="component" value="Unassembled WGS sequence"/>
</dbReference>
<dbReference type="PANTHER" id="PTHR12304:SF4">
    <property type="entry name" value="URIDINE NUCLEOSIDASE"/>
    <property type="match status" value="1"/>
</dbReference>
<dbReference type="Gene3D" id="3.90.245.10">
    <property type="entry name" value="Ribonucleoside hydrolase-like"/>
    <property type="match status" value="1"/>
</dbReference>
<dbReference type="EMBL" id="BAAANY010000003">
    <property type="protein sequence ID" value="GAA1662830.1"/>
    <property type="molecule type" value="Genomic_DNA"/>
</dbReference>
<dbReference type="InterPro" id="IPR001910">
    <property type="entry name" value="Inosine/uridine_hydrolase_dom"/>
</dbReference>
<reference evidence="4 5" key="1">
    <citation type="journal article" date="2019" name="Int. J. Syst. Evol. Microbiol.">
        <title>The Global Catalogue of Microorganisms (GCM) 10K type strain sequencing project: providing services to taxonomists for standard genome sequencing and annotation.</title>
        <authorList>
            <consortium name="The Broad Institute Genomics Platform"/>
            <consortium name="The Broad Institute Genome Sequencing Center for Infectious Disease"/>
            <person name="Wu L."/>
            <person name="Ma J."/>
        </authorList>
    </citation>
    <scope>NUCLEOTIDE SEQUENCE [LARGE SCALE GENOMIC DNA]</scope>
    <source>
        <strain evidence="4 5">JCM 14718</strain>
    </source>
</reference>
<dbReference type="GO" id="GO:0016787">
    <property type="term" value="F:hydrolase activity"/>
    <property type="evidence" value="ECO:0007669"/>
    <property type="project" value="UniProtKB-KW"/>
</dbReference>
<comment type="caution">
    <text evidence="4">The sequence shown here is derived from an EMBL/GenBank/DDBJ whole genome shotgun (WGS) entry which is preliminary data.</text>
</comment>
<dbReference type="RefSeq" id="WP_163569816.1">
    <property type="nucleotide sequence ID" value="NZ_BAAANY010000003.1"/>
</dbReference>
<dbReference type="PANTHER" id="PTHR12304">
    <property type="entry name" value="INOSINE-URIDINE PREFERRING NUCLEOSIDE HYDROLASE"/>
    <property type="match status" value="1"/>
</dbReference>
<dbReference type="SUPFAM" id="SSF53590">
    <property type="entry name" value="Nucleoside hydrolase"/>
    <property type="match status" value="1"/>
</dbReference>